<dbReference type="InterPro" id="IPR004087">
    <property type="entry name" value="KH_dom"/>
</dbReference>
<dbReference type="InterPro" id="IPR015946">
    <property type="entry name" value="KH_dom-like_a/b"/>
</dbReference>
<keyword evidence="6 7" id="KW-0804">Transcription</keyword>
<dbReference type="Gene3D" id="3.30.300.20">
    <property type="match status" value="2"/>
</dbReference>
<dbReference type="PROSITE" id="PS50084">
    <property type="entry name" value="KH_TYPE_1"/>
    <property type="match status" value="1"/>
</dbReference>
<dbReference type="SUPFAM" id="SSF54814">
    <property type="entry name" value="Prokaryotic type KH domain (KH-domain type II)"/>
    <property type="match status" value="2"/>
</dbReference>
<dbReference type="HAMAP" id="MF_00945_B">
    <property type="entry name" value="NusA_B"/>
    <property type="match status" value="1"/>
</dbReference>
<dbReference type="PANTHER" id="PTHR22648:SF0">
    <property type="entry name" value="TRANSCRIPTION TERMINATION_ANTITERMINATION PROTEIN NUSA"/>
    <property type="match status" value="1"/>
</dbReference>
<dbReference type="Gene3D" id="2.40.50.140">
    <property type="entry name" value="Nucleic acid-binding proteins"/>
    <property type="match status" value="1"/>
</dbReference>
<dbReference type="RefSeq" id="WP_010880116.1">
    <property type="nucleotide sequence ID" value="NC_000918.1"/>
</dbReference>
<dbReference type="NCBIfam" id="TIGR01953">
    <property type="entry name" value="NusA"/>
    <property type="match status" value="1"/>
</dbReference>
<dbReference type="InterPro" id="IPR058582">
    <property type="entry name" value="KH_NusA_2nd"/>
</dbReference>
<evidence type="ECO:0000256" key="7">
    <source>
        <dbReference type="HAMAP-Rule" id="MF_00945"/>
    </source>
</evidence>
<dbReference type="Proteomes" id="UP000000798">
    <property type="component" value="Chromosome"/>
</dbReference>
<keyword evidence="1 7" id="KW-0806">Transcription termination</keyword>
<keyword evidence="5 7" id="KW-0805">Transcription regulation</keyword>
<dbReference type="eggNOG" id="COG0195">
    <property type="taxonomic scope" value="Bacteria"/>
</dbReference>
<dbReference type="HOGENOM" id="CLU_029242_2_6_0"/>
<dbReference type="InterPro" id="IPR036555">
    <property type="entry name" value="NusA_N_sf"/>
</dbReference>
<dbReference type="GO" id="GO:0003723">
    <property type="term" value="F:RNA binding"/>
    <property type="evidence" value="ECO:0007669"/>
    <property type="project" value="UniProtKB-UniRule"/>
</dbReference>
<evidence type="ECO:0000256" key="6">
    <source>
        <dbReference type="ARBA" id="ARBA00023163"/>
    </source>
</evidence>
<dbReference type="Pfam" id="PF26594">
    <property type="entry name" value="KH_NusA_2nd"/>
    <property type="match status" value="1"/>
</dbReference>
<gene>
    <name evidence="7 9" type="primary">nusA</name>
    <name evidence="9" type="ordered locus">aq_259</name>
</gene>
<dbReference type="InterPro" id="IPR030842">
    <property type="entry name" value="TF_NusA_bacterial"/>
</dbReference>
<dbReference type="InterPro" id="IPR025249">
    <property type="entry name" value="TF_NusA_KH_1st"/>
</dbReference>
<keyword evidence="2 7" id="KW-0963">Cytoplasm</keyword>
<dbReference type="InterPro" id="IPR012340">
    <property type="entry name" value="NA-bd_OB-fold"/>
</dbReference>
<dbReference type="GO" id="GO:0006353">
    <property type="term" value="P:DNA-templated transcription termination"/>
    <property type="evidence" value="ECO:0007669"/>
    <property type="project" value="UniProtKB-UniRule"/>
</dbReference>
<feature type="domain" description="S1 motif" evidence="8">
    <location>
        <begin position="112"/>
        <end position="177"/>
    </location>
</feature>
<comment type="subunit">
    <text evidence="7">Monomer. Binds directly to the core enzyme of the DNA-dependent RNA polymerase and to nascent RNA.</text>
</comment>
<sequence>MVKAQLQKLIEQVATEHDLPERVVERALKNAIITAIRKEKKIRDELEVEFTDEGIKVYVVRRKGNKKFKFPLDISPEDLNRLAAYAAKEEFYKELERAEQERGYLEFKELEGEIVYGIVRKVLENGDVIVDLGRIDAILPKREQLPTDNFKTGDKVKALLLEVRKRRGEPVLILSRTHPNFLRKLLEQEVPEIKEGLVEIKAVARIPGERAKVAVEAKEMKMDPVGIVVGLKGMRIQKVSEELGGEKIDVIRWSDDIAELIKRALAPAHPEKIKLFPYEKRAEVAVPEEELSLAIGKKGINVKLASKLTGWHIDVLSTKDFEKLEELRKKEDEGQTS</sequence>
<dbReference type="STRING" id="224324.aq_259"/>
<keyword evidence="10" id="KW-1185">Reference proteome</keyword>
<accession>O66618</accession>
<evidence type="ECO:0000256" key="4">
    <source>
        <dbReference type="ARBA" id="ARBA00022884"/>
    </source>
</evidence>
<dbReference type="SMART" id="SM00322">
    <property type="entry name" value="KH"/>
    <property type="match status" value="2"/>
</dbReference>
<evidence type="ECO:0000313" key="10">
    <source>
        <dbReference type="Proteomes" id="UP000000798"/>
    </source>
</evidence>
<dbReference type="SMART" id="SM00316">
    <property type="entry name" value="S1"/>
    <property type="match status" value="1"/>
</dbReference>
<dbReference type="GO" id="GO:0005829">
    <property type="term" value="C:cytosol"/>
    <property type="evidence" value="ECO:0000318"/>
    <property type="project" value="GO_Central"/>
</dbReference>
<evidence type="ECO:0000259" key="8">
    <source>
        <dbReference type="PROSITE" id="PS50126"/>
    </source>
</evidence>
<evidence type="ECO:0000256" key="1">
    <source>
        <dbReference type="ARBA" id="ARBA00022472"/>
    </source>
</evidence>
<dbReference type="InterPro" id="IPR003029">
    <property type="entry name" value="S1_domain"/>
</dbReference>
<dbReference type="EMBL" id="AE000657">
    <property type="protein sequence ID" value="AAC06581.1"/>
    <property type="molecule type" value="Genomic_DNA"/>
</dbReference>
<dbReference type="InParanoid" id="O66618"/>
<evidence type="ECO:0000256" key="3">
    <source>
        <dbReference type="ARBA" id="ARBA00022814"/>
    </source>
</evidence>
<keyword evidence="4 7" id="KW-0694">RNA-binding</keyword>
<dbReference type="Pfam" id="PF13184">
    <property type="entry name" value="KH_NusA_1st"/>
    <property type="match status" value="1"/>
</dbReference>
<dbReference type="GO" id="GO:0003700">
    <property type="term" value="F:DNA-binding transcription factor activity"/>
    <property type="evidence" value="ECO:0007669"/>
    <property type="project" value="InterPro"/>
</dbReference>
<dbReference type="CDD" id="cd02134">
    <property type="entry name" value="KH-II_NusA_rpt1"/>
    <property type="match status" value="1"/>
</dbReference>
<dbReference type="PATRIC" id="fig|224324.8.peg.213"/>
<keyword evidence="3 7" id="KW-0889">Transcription antitermination</keyword>
<reference evidence="9 10" key="1">
    <citation type="journal article" date="1998" name="Nature">
        <title>The complete genome of the hyperthermophilic bacterium Aquifex aeolicus.</title>
        <authorList>
            <person name="Deckert G."/>
            <person name="Warren P.V."/>
            <person name="Gaasterland T."/>
            <person name="Young W.G."/>
            <person name="Lenox A.L."/>
            <person name="Graham D.E."/>
            <person name="Overbeek R."/>
            <person name="Snead M.A."/>
            <person name="Keller M."/>
            <person name="Aujay M."/>
            <person name="Huber R."/>
            <person name="Feldman R.A."/>
            <person name="Short J.M."/>
            <person name="Olson G.J."/>
            <person name="Swanson R.V."/>
        </authorList>
    </citation>
    <scope>NUCLEOTIDE SEQUENCE [LARGE SCALE GENOMIC DNA]</scope>
    <source>
        <strain evidence="9 10">VF5</strain>
    </source>
</reference>
<dbReference type="AlphaFoldDB" id="O66618"/>
<dbReference type="PANTHER" id="PTHR22648">
    <property type="entry name" value="TRANSCRIPTION TERMINATION FACTOR NUSA"/>
    <property type="match status" value="1"/>
</dbReference>
<dbReference type="KEGG" id="aae:aq_259"/>
<name>O66618_AQUAE</name>
<evidence type="ECO:0000256" key="2">
    <source>
        <dbReference type="ARBA" id="ARBA00022490"/>
    </source>
</evidence>
<protein>
    <recommendedName>
        <fullName evidence="7">Transcription termination/antitermination protein NusA</fullName>
    </recommendedName>
</protein>
<dbReference type="PIR" id="F70323">
    <property type="entry name" value="F70323"/>
</dbReference>
<dbReference type="FunFam" id="3.30.300.20:FF:000005">
    <property type="entry name" value="Transcription termination/antitermination protein NusA"/>
    <property type="match status" value="1"/>
</dbReference>
<dbReference type="CDD" id="cd22529">
    <property type="entry name" value="KH-II_NusA_rpt2"/>
    <property type="match status" value="1"/>
</dbReference>
<evidence type="ECO:0000256" key="5">
    <source>
        <dbReference type="ARBA" id="ARBA00023015"/>
    </source>
</evidence>
<dbReference type="InterPro" id="IPR010213">
    <property type="entry name" value="TF_NusA"/>
</dbReference>
<dbReference type="GO" id="GO:0031564">
    <property type="term" value="P:transcription antitermination"/>
    <property type="evidence" value="ECO:0000318"/>
    <property type="project" value="GO_Central"/>
</dbReference>
<dbReference type="OrthoDB" id="9807233at2"/>
<dbReference type="PROSITE" id="PS50126">
    <property type="entry name" value="S1"/>
    <property type="match status" value="1"/>
</dbReference>
<dbReference type="Gene3D" id="3.30.1480.10">
    <property type="entry name" value="NusA, N-terminal domain"/>
    <property type="match status" value="1"/>
</dbReference>
<dbReference type="CDD" id="cd04455">
    <property type="entry name" value="S1_NusA"/>
    <property type="match status" value="1"/>
</dbReference>
<dbReference type="SUPFAM" id="SSF69705">
    <property type="entry name" value="Transcription factor NusA, N-terminal domain"/>
    <property type="match status" value="1"/>
</dbReference>
<comment type="function">
    <text evidence="7">Participates in both transcription termination and antitermination.</text>
</comment>
<evidence type="ECO:0000313" key="9">
    <source>
        <dbReference type="EMBL" id="AAC06581.1"/>
    </source>
</evidence>
<comment type="subcellular location">
    <subcellularLocation>
        <location evidence="7">Cytoplasm</location>
    </subcellularLocation>
</comment>
<dbReference type="EnsemblBacteria" id="AAC06581">
    <property type="protein sequence ID" value="AAC06581"/>
    <property type="gene ID" value="aq_259"/>
</dbReference>
<proteinExistence type="inferred from homology"/>
<comment type="similarity">
    <text evidence="7">Belongs to the NusA family.</text>
</comment>
<organism evidence="9 10">
    <name type="scientific">Aquifex aeolicus (strain VF5)</name>
    <dbReference type="NCBI Taxonomy" id="224324"/>
    <lineage>
        <taxon>Bacteria</taxon>
        <taxon>Pseudomonadati</taxon>
        <taxon>Aquificota</taxon>
        <taxon>Aquificia</taxon>
        <taxon>Aquificales</taxon>
        <taxon>Aquificaceae</taxon>
        <taxon>Aquifex</taxon>
    </lineage>
</organism>
<dbReference type="FunFam" id="3.30.300.20:FF:000002">
    <property type="entry name" value="Transcription termination/antitermination protein NusA"/>
    <property type="match status" value="1"/>
</dbReference>
<dbReference type="InterPro" id="IPR009019">
    <property type="entry name" value="KH_sf_prok-type"/>
</dbReference>
<dbReference type="Pfam" id="PF00575">
    <property type="entry name" value="S1"/>
    <property type="match status" value="1"/>
</dbReference>
<dbReference type="SUPFAM" id="SSF50249">
    <property type="entry name" value="Nucleic acid-binding proteins"/>
    <property type="match status" value="1"/>
</dbReference>
<dbReference type="FunCoup" id="O66618">
    <property type="interactions" value="382"/>
</dbReference>